<dbReference type="OrthoDB" id="291011at2"/>
<sequence length="227" mass="24837">RPVVATWVHDNEPTRTELTIDTDGTTGSATATLEATDWHPIWAADLNAWTPIANIKAGSWLRTSAGTWVQVTAVRQYTSNTLAHDLTIDGIHTYHVLAATTPILVHNCAAKRKTVQENDAGEYGDLSPGQVGDGLEANHIPQKALKFTTVDEGGAIVMKAADHALTRTYKGRGRATAIADANLSFREVLAKDLWDMRRIGQIQYNDPSYFNKGIKGLLALYRKKGML</sequence>
<dbReference type="InterPro" id="IPR030934">
    <property type="entry name" value="Intein_C"/>
</dbReference>
<dbReference type="Pfam" id="PF07591">
    <property type="entry name" value="PT-HINT"/>
    <property type="match status" value="1"/>
</dbReference>
<dbReference type="RefSeq" id="WP_148107854.1">
    <property type="nucleotide sequence ID" value="NZ_QHKI01000166.1"/>
</dbReference>
<dbReference type="Gene3D" id="2.170.16.10">
    <property type="entry name" value="Hedgehog/Intein (Hint) domain"/>
    <property type="match status" value="1"/>
</dbReference>
<protein>
    <submittedName>
        <fullName evidence="1">Uncharacterized protein</fullName>
    </submittedName>
</protein>
<dbReference type="InterPro" id="IPR036844">
    <property type="entry name" value="Hint_dom_sf"/>
</dbReference>
<proteinExistence type="predicted"/>
<evidence type="ECO:0000313" key="1">
    <source>
        <dbReference type="EMBL" id="RSM57659.1"/>
    </source>
</evidence>
<accession>A0A428XQT3</accession>
<dbReference type="SUPFAM" id="SSF51294">
    <property type="entry name" value="Hedgehog/intein (Hint) domain"/>
    <property type="match status" value="1"/>
</dbReference>
<dbReference type="EMBL" id="QHKI01000166">
    <property type="protein sequence ID" value="RSM57659.1"/>
    <property type="molecule type" value="Genomic_DNA"/>
</dbReference>
<dbReference type="PROSITE" id="PS50818">
    <property type="entry name" value="INTEIN_C_TER"/>
    <property type="match status" value="1"/>
</dbReference>
<gene>
    <name evidence="1" type="ORF">DMH04_56630</name>
</gene>
<dbReference type="NCBIfam" id="TIGR01443">
    <property type="entry name" value="intein_Cterm"/>
    <property type="match status" value="1"/>
</dbReference>
<comment type="caution">
    <text evidence="1">The sequence shown here is derived from an EMBL/GenBank/DDBJ whole genome shotgun (WGS) entry which is preliminary data.</text>
</comment>
<organism evidence="1 2">
    <name type="scientific">Kibdelosporangium aridum</name>
    <dbReference type="NCBI Taxonomy" id="2030"/>
    <lineage>
        <taxon>Bacteria</taxon>
        <taxon>Bacillati</taxon>
        <taxon>Actinomycetota</taxon>
        <taxon>Actinomycetes</taxon>
        <taxon>Pseudonocardiales</taxon>
        <taxon>Pseudonocardiaceae</taxon>
        <taxon>Kibdelosporangium</taxon>
    </lineage>
</organism>
<name>A0A428XQT3_KIBAR</name>
<feature type="non-terminal residue" evidence="1">
    <location>
        <position position="1"/>
    </location>
</feature>
<evidence type="ECO:0000313" key="2">
    <source>
        <dbReference type="Proteomes" id="UP000287547"/>
    </source>
</evidence>
<dbReference type="AlphaFoldDB" id="A0A428XQT3"/>
<dbReference type="Proteomes" id="UP000287547">
    <property type="component" value="Unassembled WGS sequence"/>
</dbReference>
<reference evidence="1 2" key="1">
    <citation type="submission" date="2018-05" db="EMBL/GenBank/DDBJ databases">
        <title>Evolution of GPA BGCs.</title>
        <authorList>
            <person name="Waglechner N."/>
            <person name="Wright G.D."/>
        </authorList>
    </citation>
    <scope>NUCLEOTIDE SEQUENCE [LARGE SCALE GENOMIC DNA]</scope>
    <source>
        <strain evidence="1 2">A82846</strain>
    </source>
</reference>